<dbReference type="EMBL" id="FONR01000010">
    <property type="protein sequence ID" value="SFF65712.1"/>
    <property type="molecule type" value="Genomic_DNA"/>
</dbReference>
<protein>
    <submittedName>
        <fullName evidence="4">FAD dependent oxidoreductase</fullName>
    </submittedName>
</protein>
<feature type="region of interest" description="Disordered" evidence="2">
    <location>
        <begin position="88"/>
        <end position="115"/>
    </location>
</feature>
<dbReference type="GO" id="GO:0016491">
    <property type="term" value="F:oxidoreductase activity"/>
    <property type="evidence" value="ECO:0007669"/>
    <property type="project" value="UniProtKB-KW"/>
</dbReference>
<reference evidence="4 5" key="1">
    <citation type="submission" date="2016-10" db="EMBL/GenBank/DDBJ databases">
        <authorList>
            <person name="de Groot N.N."/>
        </authorList>
    </citation>
    <scope>NUCLEOTIDE SEQUENCE [LARGE SCALE GENOMIC DNA]</scope>
    <source>
        <strain evidence="4 5">OK461</strain>
    </source>
</reference>
<evidence type="ECO:0000259" key="3">
    <source>
        <dbReference type="Pfam" id="PF01266"/>
    </source>
</evidence>
<dbReference type="InterPro" id="IPR036188">
    <property type="entry name" value="FAD/NAD-bd_sf"/>
</dbReference>
<dbReference type="PANTHER" id="PTHR13847">
    <property type="entry name" value="SARCOSINE DEHYDROGENASE-RELATED"/>
    <property type="match status" value="1"/>
</dbReference>
<organism evidence="4 5">
    <name type="scientific">Streptomyces mirabilis</name>
    <dbReference type="NCBI Taxonomy" id="68239"/>
    <lineage>
        <taxon>Bacteria</taxon>
        <taxon>Bacillati</taxon>
        <taxon>Actinomycetota</taxon>
        <taxon>Actinomycetes</taxon>
        <taxon>Kitasatosporales</taxon>
        <taxon>Streptomycetaceae</taxon>
        <taxon>Streptomyces</taxon>
    </lineage>
</organism>
<keyword evidence="1" id="KW-0560">Oxidoreductase</keyword>
<evidence type="ECO:0000256" key="2">
    <source>
        <dbReference type="SAM" id="MobiDB-lite"/>
    </source>
</evidence>
<feature type="domain" description="FAD dependent oxidoreductase" evidence="3">
    <location>
        <begin position="6"/>
        <end position="83"/>
    </location>
</feature>
<proteinExistence type="predicted"/>
<dbReference type="AlphaFoldDB" id="A0A1I2KFB5"/>
<dbReference type="PANTHER" id="PTHR13847:SF289">
    <property type="entry name" value="GLYCINE OXIDASE"/>
    <property type="match status" value="1"/>
</dbReference>
<dbReference type="SUPFAM" id="SSF51971">
    <property type="entry name" value="Nucleotide-binding domain"/>
    <property type="match status" value="1"/>
</dbReference>
<evidence type="ECO:0000313" key="4">
    <source>
        <dbReference type="EMBL" id="SFF65712.1"/>
    </source>
</evidence>
<gene>
    <name evidence="4" type="ORF">SAMN02787118_110106</name>
</gene>
<evidence type="ECO:0000256" key="1">
    <source>
        <dbReference type="ARBA" id="ARBA00023002"/>
    </source>
</evidence>
<evidence type="ECO:0000313" key="5">
    <source>
        <dbReference type="Proteomes" id="UP000181942"/>
    </source>
</evidence>
<accession>A0A1I2KFB5</accession>
<dbReference type="GO" id="GO:0005737">
    <property type="term" value="C:cytoplasm"/>
    <property type="evidence" value="ECO:0007669"/>
    <property type="project" value="TreeGrafter"/>
</dbReference>
<dbReference type="InterPro" id="IPR006076">
    <property type="entry name" value="FAD-dep_OxRdtase"/>
</dbReference>
<name>A0A1I2KFB5_9ACTN</name>
<dbReference type="Pfam" id="PF01266">
    <property type="entry name" value="DAO"/>
    <property type="match status" value="1"/>
</dbReference>
<sequence length="115" mass="12437">MEFDRDPDHFRQSRGDAIVAAARPYLPEADWDHREQEWMGPRPMTTDGLPLIGPLPGHHGVVLATGHNMLGLMLAPATGRLVTGLLTGKPDDSLTPRFAPGRAVRRGLGPTAGRV</sequence>
<dbReference type="Proteomes" id="UP000181942">
    <property type="component" value="Unassembled WGS sequence"/>
</dbReference>
<dbReference type="Gene3D" id="3.50.50.60">
    <property type="entry name" value="FAD/NAD(P)-binding domain"/>
    <property type="match status" value="1"/>
</dbReference>